<protein>
    <submittedName>
        <fullName evidence="3">Polymer-forming cytoskeletal protein</fullName>
    </submittedName>
</protein>
<accession>A0ABV7VLV5</accession>
<evidence type="ECO:0000313" key="3">
    <source>
        <dbReference type="EMBL" id="MFC3677682.1"/>
    </source>
</evidence>
<comment type="caution">
    <text evidence="3">The sequence shown here is derived from an EMBL/GenBank/DDBJ whole genome shotgun (WGS) entry which is preliminary data.</text>
</comment>
<feature type="compositionally biased region" description="Low complexity" evidence="2">
    <location>
        <begin position="1"/>
        <end position="20"/>
    </location>
</feature>
<evidence type="ECO:0000256" key="2">
    <source>
        <dbReference type="SAM" id="MobiDB-lite"/>
    </source>
</evidence>
<organism evidence="3 4">
    <name type="scientific">Ferrovibrio xuzhouensis</name>
    <dbReference type="NCBI Taxonomy" id="1576914"/>
    <lineage>
        <taxon>Bacteria</taxon>
        <taxon>Pseudomonadati</taxon>
        <taxon>Pseudomonadota</taxon>
        <taxon>Alphaproteobacteria</taxon>
        <taxon>Rhodospirillales</taxon>
        <taxon>Rhodospirillaceae</taxon>
        <taxon>Ferrovibrio</taxon>
    </lineage>
</organism>
<sequence length="181" mass="18745">MFSSSKKSNPAPAAKQNPPSILSAGLTVNGDLVSEGEMQIDCVVNGDVTAVRLAVGENARVVGEVMADQVLIRGEVVGRIRAKSVELDKTARVRGDIWHELLSIAAGAKVEGHCKQTENPRELPTKLSVIDGAEARKDEAADKDAKLAGKPAVKGSSSSAGNTTGADMPMPAMARTAAVTS</sequence>
<dbReference type="PANTHER" id="PTHR35024">
    <property type="entry name" value="HYPOTHETICAL CYTOSOLIC PROTEIN"/>
    <property type="match status" value="1"/>
</dbReference>
<feature type="compositionally biased region" description="Low complexity" evidence="2">
    <location>
        <begin position="148"/>
        <end position="159"/>
    </location>
</feature>
<reference evidence="4" key="1">
    <citation type="journal article" date="2019" name="Int. J. Syst. Evol. Microbiol.">
        <title>The Global Catalogue of Microorganisms (GCM) 10K type strain sequencing project: providing services to taxonomists for standard genome sequencing and annotation.</title>
        <authorList>
            <consortium name="The Broad Institute Genomics Platform"/>
            <consortium name="The Broad Institute Genome Sequencing Center for Infectious Disease"/>
            <person name="Wu L."/>
            <person name="Ma J."/>
        </authorList>
    </citation>
    <scope>NUCLEOTIDE SEQUENCE [LARGE SCALE GENOMIC DNA]</scope>
    <source>
        <strain evidence="4">KCTC 42182</strain>
    </source>
</reference>
<dbReference type="EMBL" id="JBHRYJ010000005">
    <property type="protein sequence ID" value="MFC3677682.1"/>
    <property type="molecule type" value="Genomic_DNA"/>
</dbReference>
<feature type="region of interest" description="Disordered" evidence="2">
    <location>
        <begin position="1"/>
        <end position="22"/>
    </location>
</feature>
<dbReference type="InterPro" id="IPR007607">
    <property type="entry name" value="BacA/B"/>
</dbReference>
<dbReference type="RefSeq" id="WP_379729259.1">
    <property type="nucleotide sequence ID" value="NZ_JBHRYJ010000005.1"/>
</dbReference>
<dbReference type="PANTHER" id="PTHR35024:SF4">
    <property type="entry name" value="POLYMER-FORMING CYTOSKELETAL PROTEIN"/>
    <property type="match status" value="1"/>
</dbReference>
<feature type="compositionally biased region" description="Basic and acidic residues" evidence="2">
    <location>
        <begin position="138"/>
        <end position="147"/>
    </location>
</feature>
<proteinExistence type="inferred from homology"/>
<evidence type="ECO:0000256" key="1">
    <source>
        <dbReference type="ARBA" id="ARBA00044755"/>
    </source>
</evidence>
<dbReference type="Proteomes" id="UP001595711">
    <property type="component" value="Unassembled WGS sequence"/>
</dbReference>
<gene>
    <name evidence="3" type="ORF">ACFOOQ_19170</name>
</gene>
<comment type="similarity">
    <text evidence="1">Belongs to the bactofilin family.</text>
</comment>
<feature type="region of interest" description="Disordered" evidence="2">
    <location>
        <begin position="138"/>
        <end position="181"/>
    </location>
</feature>
<keyword evidence="4" id="KW-1185">Reference proteome</keyword>
<dbReference type="Pfam" id="PF04519">
    <property type="entry name" value="Bactofilin"/>
    <property type="match status" value="1"/>
</dbReference>
<evidence type="ECO:0000313" key="4">
    <source>
        <dbReference type="Proteomes" id="UP001595711"/>
    </source>
</evidence>
<name>A0ABV7VLV5_9PROT</name>